<keyword evidence="10" id="KW-1185">Reference proteome</keyword>
<proteinExistence type="inferred from homology"/>
<dbReference type="Gene3D" id="1.20.1260.10">
    <property type="match status" value="1"/>
</dbReference>
<evidence type="ECO:0000256" key="5">
    <source>
        <dbReference type="ARBA" id="ARBA00023004"/>
    </source>
</evidence>
<comment type="catalytic activity">
    <reaction evidence="7">
        <text>4 Fe(2+) + O2 + 6 H2O = 4 iron(III) oxide-hydroxide + 12 H(+)</text>
        <dbReference type="Rhea" id="RHEA:11972"/>
        <dbReference type="ChEBI" id="CHEBI:15377"/>
        <dbReference type="ChEBI" id="CHEBI:15378"/>
        <dbReference type="ChEBI" id="CHEBI:15379"/>
        <dbReference type="ChEBI" id="CHEBI:29033"/>
        <dbReference type="ChEBI" id="CHEBI:78619"/>
        <dbReference type="EC" id="1.16.3.2"/>
    </reaction>
</comment>
<keyword evidence="5 6" id="KW-0408">Iron</keyword>
<evidence type="ECO:0000256" key="2">
    <source>
        <dbReference type="ARBA" id="ARBA00022434"/>
    </source>
</evidence>
<evidence type="ECO:0000256" key="6">
    <source>
        <dbReference type="PIRSR" id="PIRSR601519-1"/>
    </source>
</evidence>
<dbReference type="AlphaFoldDB" id="A0A7Z7LH56"/>
<dbReference type="PROSITE" id="PS50905">
    <property type="entry name" value="FERRITIN_LIKE"/>
    <property type="match status" value="1"/>
</dbReference>
<evidence type="ECO:0000256" key="4">
    <source>
        <dbReference type="ARBA" id="ARBA00023002"/>
    </source>
</evidence>
<feature type="domain" description="Ferritin-like diiron" evidence="8">
    <location>
        <begin position="1"/>
        <end position="145"/>
    </location>
</feature>
<dbReference type="GO" id="GO:0005737">
    <property type="term" value="C:cytoplasm"/>
    <property type="evidence" value="ECO:0007669"/>
    <property type="project" value="UniProtKB-SubCell"/>
</dbReference>
<comment type="function">
    <text evidence="7">Iron-storage protein.</text>
</comment>
<feature type="binding site" evidence="6">
    <location>
        <position position="94"/>
    </location>
    <ligand>
        <name>Fe cation</name>
        <dbReference type="ChEBI" id="CHEBI:24875"/>
        <label>1</label>
    </ligand>
</feature>
<dbReference type="KEGG" id="minf:MESINF_2366"/>
<dbReference type="CDD" id="cd01055">
    <property type="entry name" value="Nonheme_Ferritin"/>
    <property type="match status" value="1"/>
</dbReference>
<dbReference type="InterPro" id="IPR012347">
    <property type="entry name" value="Ferritin-like"/>
</dbReference>
<dbReference type="InterPro" id="IPR009078">
    <property type="entry name" value="Ferritin-like_SF"/>
</dbReference>
<feature type="binding site" evidence="6">
    <location>
        <position position="127"/>
    </location>
    <ligand>
        <name>Fe cation</name>
        <dbReference type="ChEBI" id="CHEBI:24875"/>
        <label>1</label>
    </ligand>
</feature>
<evidence type="ECO:0000313" key="9">
    <source>
        <dbReference type="EMBL" id="SSC13806.1"/>
    </source>
</evidence>
<keyword evidence="2 7" id="KW-0409">Iron storage</keyword>
<dbReference type="InterPro" id="IPR009040">
    <property type="entry name" value="Ferritin-like_diiron"/>
</dbReference>
<feature type="binding site" evidence="6">
    <location>
        <position position="53"/>
    </location>
    <ligand>
        <name>Fe cation</name>
        <dbReference type="ChEBI" id="CHEBI:24875"/>
        <label>1</label>
    </ligand>
</feature>
<evidence type="ECO:0000256" key="3">
    <source>
        <dbReference type="ARBA" id="ARBA00022723"/>
    </source>
</evidence>
<dbReference type="SUPFAM" id="SSF47240">
    <property type="entry name" value="Ferritin-like"/>
    <property type="match status" value="1"/>
</dbReference>
<dbReference type="InterPro" id="IPR008331">
    <property type="entry name" value="Ferritin_DPS_dom"/>
</dbReference>
<dbReference type="GO" id="GO:0006879">
    <property type="term" value="P:intracellular iron ion homeostasis"/>
    <property type="evidence" value="ECO:0007669"/>
    <property type="project" value="UniProtKB-KW"/>
</dbReference>
<dbReference type="InterPro" id="IPR041719">
    <property type="entry name" value="Ferritin_prok"/>
</dbReference>
<dbReference type="EMBL" id="LS974202">
    <property type="protein sequence ID" value="SSC13806.1"/>
    <property type="molecule type" value="Genomic_DNA"/>
</dbReference>
<name>A0A7Z7LH56_9BACT</name>
<comment type="subcellular location">
    <subcellularLocation>
        <location evidence="7">Cytoplasm</location>
    </subcellularLocation>
</comment>
<keyword evidence="3 6" id="KW-0479">Metal-binding</keyword>
<dbReference type="GO" id="GO:0042802">
    <property type="term" value="F:identical protein binding"/>
    <property type="evidence" value="ECO:0007669"/>
    <property type="project" value="UniProtKB-ARBA"/>
</dbReference>
<feature type="binding site" evidence="6">
    <location>
        <position position="50"/>
    </location>
    <ligand>
        <name>Fe cation</name>
        <dbReference type="ChEBI" id="CHEBI:24875"/>
        <label>1</label>
    </ligand>
</feature>
<sequence>MITTRMEKELNAQIKAEYESAFIYMAMAAWAHKNAYYGTANFMWKQAKEEEEHAMKFVDYLKDVDGTIEIPGLEKPEGEFKSLLDIFEKGLEHEKYITSRIHNLVTVSDEEGDYATNDFLQWYVKEQVEEERNFRDIVKLLKKVGDQANGIMMIDSKLGER</sequence>
<dbReference type="GO" id="GO:0016491">
    <property type="term" value="F:oxidoreductase activity"/>
    <property type="evidence" value="ECO:0007669"/>
    <property type="project" value="UniProtKB-KW"/>
</dbReference>
<gene>
    <name evidence="9" type="primary">ftn</name>
    <name evidence="9" type="ORF">MESINF_2366</name>
</gene>
<organism evidence="9 10">
    <name type="scientific">Mesotoga infera</name>
    <dbReference type="NCBI Taxonomy" id="1236046"/>
    <lineage>
        <taxon>Bacteria</taxon>
        <taxon>Thermotogati</taxon>
        <taxon>Thermotogota</taxon>
        <taxon>Thermotogae</taxon>
        <taxon>Kosmotogales</taxon>
        <taxon>Kosmotogaceae</taxon>
        <taxon>Mesotoga</taxon>
    </lineage>
</organism>
<keyword evidence="4 9" id="KW-0560">Oxidoreductase</keyword>
<dbReference type="Pfam" id="PF00210">
    <property type="entry name" value="Ferritin"/>
    <property type="match status" value="1"/>
</dbReference>
<dbReference type="GO" id="GO:0008198">
    <property type="term" value="F:ferrous iron binding"/>
    <property type="evidence" value="ECO:0007669"/>
    <property type="project" value="TreeGrafter"/>
</dbReference>
<dbReference type="Proteomes" id="UP000250796">
    <property type="component" value="Chromosome MESINF"/>
</dbReference>
<dbReference type="PANTHER" id="PTHR11431">
    <property type="entry name" value="FERRITIN"/>
    <property type="match status" value="1"/>
</dbReference>
<evidence type="ECO:0000313" key="10">
    <source>
        <dbReference type="Proteomes" id="UP000250796"/>
    </source>
</evidence>
<accession>A0A7Z7LH56</accession>
<evidence type="ECO:0000259" key="8">
    <source>
        <dbReference type="PROSITE" id="PS50905"/>
    </source>
</evidence>
<dbReference type="FunFam" id="1.20.1260.10:FF:000001">
    <property type="entry name" value="Non-heme ferritin"/>
    <property type="match status" value="1"/>
</dbReference>
<dbReference type="RefSeq" id="WP_169699922.1">
    <property type="nucleotide sequence ID" value="NZ_LS974202.1"/>
</dbReference>
<evidence type="ECO:0000256" key="7">
    <source>
        <dbReference type="RuleBase" id="RU361145"/>
    </source>
</evidence>
<feature type="binding site" evidence="6">
    <location>
        <position position="17"/>
    </location>
    <ligand>
        <name>Fe cation</name>
        <dbReference type="ChEBI" id="CHEBI:24875"/>
        <label>1</label>
    </ligand>
</feature>
<dbReference type="GO" id="GO:0006826">
    <property type="term" value="P:iron ion transport"/>
    <property type="evidence" value="ECO:0007669"/>
    <property type="project" value="InterPro"/>
</dbReference>
<protein>
    <recommendedName>
        <fullName evidence="7">Ferritin</fullName>
        <ecNumber evidence="7">1.16.3.2</ecNumber>
    </recommendedName>
</protein>
<dbReference type="GO" id="GO:0008199">
    <property type="term" value="F:ferric iron binding"/>
    <property type="evidence" value="ECO:0007669"/>
    <property type="project" value="InterPro"/>
</dbReference>
<keyword evidence="7" id="KW-0963">Cytoplasm</keyword>
<evidence type="ECO:0000256" key="1">
    <source>
        <dbReference type="ARBA" id="ARBA00006950"/>
    </source>
</evidence>
<reference evidence="9 10" key="1">
    <citation type="submission" date="2017-01" db="EMBL/GenBank/DDBJ databases">
        <authorList>
            <person name="Erauso G."/>
        </authorList>
    </citation>
    <scope>NUCLEOTIDE SEQUENCE [LARGE SCALE GENOMIC DNA]</scope>
    <source>
        <strain evidence="9">MESINF1</strain>
    </source>
</reference>
<dbReference type="EC" id="1.16.3.2" evidence="7"/>
<dbReference type="InterPro" id="IPR001519">
    <property type="entry name" value="Ferritin"/>
</dbReference>
<comment type="similarity">
    <text evidence="1 7">Belongs to the ferritin family. Prokaryotic subfamily.</text>
</comment>
<dbReference type="PANTHER" id="PTHR11431:SF127">
    <property type="entry name" value="BACTERIAL NON-HEME FERRITIN"/>
    <property type="match status" value="1"/>
</dbReference>